<dbReference type="Gene3D" id="3.40.50.10350">
    <property type="entry name" value="Glycerate kinase, domain 1"/>
    <property type="match status" value="1"/>
</dbReference>
<dbReference type="GO" id="GO:0008887">
    <property type="term" value="F:glycerate kinase activity"/>
    <property type="evidence" value="ECO:0007669"/>
    <property type="project" value="InterPro"/>
</dbReference>
<dbReference type="InterPro" id="IPR036129">
    <property type="entry name" value="Glycerate_kinase_sf"/>
</dbReference>
<evidence type="ECO:0000313" key="4">
    <source>
        <dbReference type="EMBL" id="RXG14369.1"/>
    </source>
</evidence>
<sequence length="324" mass="34679">MFDALKLGAKIECDTFDPLRRSLKASYYGFKDGKTAWIELSQASGLALLNDSEKNPLLTSTYGTGLQINHALENGFTTIILGIGGSATHDLGTGIFEALGGKLLDHTKNSLHAKGEHLARCTELDFKNLNTKLLNTTTIVACDVTNTLLGKTGAAYTYAPQKGASPAVVAQLEEGATHFAKLVQQKRNKDLTQIKGGGAAGGTAAGMFGLFDSTLKPGFDLLSDLTALEERVREADLLITGEGKTDNQSQYGKVPFKLAELAKKYHKPLLLFAGSVSATPEILTRAGITAAYAIKTETMTLDYAKTHAYSLLKDAVLKNLKNHI</sequence>
<proteinExistence type="inferred from homology"/>
<dbReference type="Proteomes" id="UP000289821">
    <property type="component" value="Unassembled WGS sequence"/>
</dbReference>
<evidence type="ECO:0000256" key="1">
    <source>
        <dbReference type="ARBA" id="ARBA00006284"/>
    </source>
</evidence>
<dbReference type="GO" id="GO:0031388">
    <property type="term" value="P:organic acid phosphorylation"/>
    <property type="evidence" value="ECO:0007669"/>
    <property type="project" value="InterPro"/>
</dbReference>
<accession>A0A4Q0NTG0</accession>
<gene>
    <name evidence="4" type="ORF">DSM04_104478</name>
</gene>
<dbReference type="AlphaFoldDB" id="A0A4Q0NTG0"/>
<organism evidence="4 5">
    <name type="scientific">Leeuwenhoekiella aestuarii</name>
    <dbReference type="NCBI Taxonomy" id="2249426"/>
    <lineage>
        <taxon>Bacteria</taxon>
        <taxon>Pseudomonadati</taxon>
        <taxon>Bacteroidota</taxon>
        <taxon>Flavobacteriia</taxon>
        <taxon>Flavobacteriales</taxon>
        <taxon>Flavobacteriaceae</taxon>
        <taxon>Leeuwenhoekiella</taxon>
    </lineage>
</organism>
<dbReference type="PANTHER" id="PTHR21599">
    <property type="entry name" value="GLYCERATE KINASE"/>
    <property type="match status" value="1"/>
</dbReference>
<keyword evidence="2" id="KW-0808">Transferase</keyword>
<dbReference type="InterPro" id="IPR004381">
    <property type="entry name" value="Glycerate_kinase"/>
</dbReference>
<evidence type="ECO:0000256" key="2">
    <source>
        <dbReference type="ARBA" id="ARBA00022679"/>
    </source>
</evidence>
<comment type="caution">
    <text evidence="4">The sequence shown here is derived from an EMBL/GenBank/DDBJ whole genome shotgun (WGS) entry which is preliminary data.</text>
</comment>
<evidence type="ECO:0000256" key="3">
    <source>
        <dbReference type="ARBA" id="ARBA00022777"/>
    </source>
</evidence>
<dbReference type="InterPro" id="IPR018197">
    <property type="entry name" value="Glycerate_kinase_RE-like"/>
</dbReference>
<dbReference type="Gene3D" id="3.90.1510.10">
    <property type="entry name" value="Glycerate kinase, domain 2"/>
    <property type="match status" value="1"/>
</dbReference>
<keyword evidence="3 4" id="KW-0418">Kinase</keyword>
<name>A0A4Q0NTG0_9FLAO</name>
<dbReference type="InterPro" id="IPR018193">
    <property type="entry name" value="Glyc_kinase_flavodox-like_fold"/>
</dbReference>
<dbReference type="EMBL" id="QOVI01000004">
    <property type="protein sequence ID" value="RXG14369.1"/>
    <property type="molecule type" value="Genomic_DNA"/>
</dbReference>
<comment type="similarity">
    <text evidence="1">Belongs to the glycerate kinase type-1 family.</text>
</comment>
<keyword evidence="5" id="KW-1185">Reference proteome</keyword>
<reference evidence="4 5" key="1">
    <citation type="submission" date="2018-07" db="EMBL/GenBank/DDBJ databases">
        <title>Leeuwenhoekiella genomics.</title>
        <authorList>
            <person name="Tahon G."/>
            <person name="Willems A."/>
        </authorList>
    </citation>
    <scope>NUCLEOTIDE SEQUENCE [LARGE SCALE GENOMIC DNA]</scope>
    <source>
        <strain evidence="4 5">R-50232</strain>
    </source>
</reference>
<dbReference type="NCBIfam" id="TIGR00045">
    <property type="entry name" value="glycerate kinase"/>
    <property type="match status" value="1"/>
</dbReference>
<protein>
    <submittedName>
        <fullName evidence="4">Glycerate kinase</fullName>
    </submittedName>
</protein>
<dbReference type="SUPFAM" id="SSF110738">
    <property type="entry name" value="Glycerate kinase I"/>
    <property type="match status" value="1"/>
</dbReference>
<dbReference type="Pfam" id="PF02595">
    <property type="entry name" value="Gly_kinase"/>
    <property type="match status" value="1"/>
</dbReference>
<dbReference type="PANTHER" id="PTHR21599:SF0">
    <property type="entry name" value="GLYCERATE KINASE"/>
    <property type="match status" value="1"/>
</dbReference>
<evidence type="ECO:0000313" key="5">
    <source>
        <dbReference type="Proteomes" id="UP000289821"/>
    </source>
</evidence>